<dbReference type="Pfam" id="PF25031">
    <property type="entry name" value="SBSPON_C"/>
    <property type="match status" value="1"/>
</dbReference>
<feature type="domain" description="SBSPON-like C-terminal" evidence="1">
    <location>
        <begin position="40"/>
        <end position="143"/>
    </location>
</feature>
<dbReference type="GeneID" id="106475562"/>
<dbReference type="PANTHER" id="PTHR20920">
    <property type="entry name" value="RPE-SPONDIN"/>
    <property type="match status" value="1"/>
</dbReference>
<gene>
    <name evidence="3" type="primary">LOC106475562</name>
</gene>
<accession>A0ABM1BZP3</accession>
<reference evidence="3" key="1">
    <citation type="submission" date="2025-08" db="UniProtKB">
        <authorList>
            <consortium name="RefSeq"/>
        </authorList>
    </citation>
    <scope>IDENTIFICATION</scope>
    <source>
        <tissue evidence="3">Muscle</tissue>
    </source>
</reference>
<evidence type="ECO:0000259" key="1">
    <source>
        <dbReference type="Pfam" id="PF25031"/>
    </source>
</evidence>
<organism evidence="2 3">
    <name type="scientific">Limulus polyphemus</name>
    <name type="common">Atlantic horseshoe crab</name>
    <dbReference type="NCBI Taxonomy" id="6850"/>
    <lineage>
        <taxon>Eukaryota</taxon>
        <taxon>Metazoa</taxon>
        <taxon>Ecdysozoa</taxon>
        <taxon>Arthropoda</taxon>
        <taxon>Chelicerata</taxon>
        <taxon>Merostomata</taxon>
        <taxon>Xiphosura</taxon>
        <taxon>Limulidae</taxon>
        <taxon>Limulus</taxon>
    </lineage>
</organism>
<dbReference type="InterPro" id="IPR039942">
    <property type="entry name" value="SBSPO"/>
</dbReference>
<dbReference type="RefSeq" id="XP_013791694.2">
    <property type="nucleotide sequence ID" value="XM_013936240.2"/>
</dbReference>
<proteinExistence type="predicted"/>
<protein>
    <submittedName>
        <fullName evidence="3">Uncharacterized protein LOC106475562</fullName>
    </submittedName>
</protein>
<feature type="non-terminal residue" evidence="3">
    <location>
        <position position="1"/>
    </location>
</feature>
<keyword evidence="2" id="KW-1185">Reference proteome</keyword>
<evidence type="ECO:0000313" key="2">
    <source>
        <dbReference type="Proteomes" id="UP000694941"/>
    </source>
</evidence>
<evidence type="ECO:0000313" key="3">
    <source>
        <dbReference type="RefSeq" id="XP_013791694.2"/>
    </source>
</evidence>
<dbReference type="Proteomes" id="UP000694941">
    <property type="component" value="Unplaced"/>
</dbReference>
<sequence length="151" mass="17137">TLTTRPCKQTQHLRHLTKTALLLTGKLASIRTMNETSDIRKNLMLQYPKDPAKENSKEYCVVLKITKSKHQCVVLGDAYKSLRKGKRVCVACETTAMRMHLGYRCNGHGIESRSTRWAALEASHCHGRWVRLSDHGRCPCHTDGSPDFIFV</sequence>
<dbReference type="InterPro" id="IPR056801">
    <property type="entry name" value="SBSPON_C"/>
</dbReference>
<name>A0ABM1BZP3_LIMPO</name>
<dbReference type="PANTHER" id="PTHR20920:SF5">
    <property type="entry name" value="SMB DOMAIN-CONTAINING PROTEIN"/>
    <property type="match status" value="1"/>
</dbReference>